<dbReference type="InterPro" id="IPR011051">
    <property type="entry name" value="RmlC_Cupin_sf"/>
</dbReference>
<protein>
    <submittedName>
        <fullName evidence="1">Uncharacterized protein</fullName>
    </submittedName>
</protein>
<name>A0ABU8NC90_9PSEU</name>
<dbReference type="EMBL" id="JBBEGL010000006">
    <property type="protein sequence ID" value="MEJ2889276.1"/>
    <property type="molecule type" value="Genomic_DNA"/>
</dbReference>
<keyword evidence="2" id="KW-1185">Reference proteome</keyword>
<accession>A0ABU8NC90</accession>
<evidence type="ECO:0000313" key="1">
    <source>
        <dbReference type="EMBL" id="MEJ2889276.1"/>
    </source>
</evidence>
<organism evidence="1 2">
    <name type="scientific">Actinomycetospora aeridis</name>
    <dbReference type="NCBI Taxonomy" id="3129231"/>
    <lineage>
        <taxon>Bacteria</taxon>
        <taxon>Bacillati</taxon>
        <taxon>Actinomycetota</taxon>
        <taxon>Actinomycetes</taxon>
        <taxon>Pseudonocardiales</taxon>
        <taxon>Pseudonocardiaceae</taxon>
        <taxon>Actinomycetospora</taxon>
    </lineage>
</organism>
<evidence type="ECO:0000313" key="2">
    <source>
        <dbReference type="Proteomes" id="UP001370100"/>
    </source>
</evidence>
<sequence length="232" mass="25144">MSGPESALHDGIAACLSAEPTLDELTAAIATVRAEPAAQWALLRALRDDDPRLTEVAKASCWHPNGFAKIVLHEAVLPRFRMRLHVWPAADLGVAPRGETNAHSHRWDFASTVICGAGLEVQHFVQHPDGLEHDRFRWGPELDGLQPAGTATLRSSPVVVRPAGDVYRCDTSVVHTAEPLGRGLVATLVLQGADRASVTEVYRRPDQAPDRPPRDLAKSELCALLDTTLAEL</sequence>
<reference evidence="1 2" key="1">
    <citation type="submission" date="2024-03" db="EMBL/GenBank/DDBJ databases">
        <title>Actinomycetospora sp. OC33-EN06, a novel actinomycete isolated from wild orchid (Aerides multiflora).</title>
        <authorList>
            <person name="Suriyachadkun C."/>
        </authorList>
    </citation>
    <scope>NUCLEOTIDE SEQUENCE [LARGE SCALE GENOMIC DNA]</scope>
    <source>
        <strain evidence="1 2">OC33-EN06</strain>
    </source>
</reference>
<dbReference type="SUPFAM" id="SSF51182">
    <property type="entry name" value="RmlC-like cupins"/>
    <property type="match status" value="1"/>
</dbReference>
<proteinExistence type="predicted"/>
<gene>
    <name evidence="1" type="ORF">WCD41_22645</name>
</gene>
<dbReference type="RefSeq" id="WP_337716674.1">
    <property type="nucleotide sequence ID" value="NZ_JBBEGL010000006.1"/>
</dbReference>
<dbReference type="Proteomes" id="UP001370100">
    <property type="component" value="Unassembled WGS sequence"/>
</dbReference>
<comment type="caution">
    <text evidence="1">The sequence shown here is derived from an EMBL/GenBank/DDBJ whole genome shotgun (WGS) entry which is preliminary data.</text>
</comment>